<keyword evidence="2" id="KW-1185">Reference proteome</keyword>
<name>A0A7J7J1C3_BUGNE</name>
<proteinExistence type="predicted"/>
<dbReference type="Proteomes" id="UP000593567">
    <property type="component" value="Unassembled WGS sequence"/>
</dbReference>
<comment type="caution">
    <text evidence="1">The sequence shown here is derived from an EMBL/GenBank/DDBJ whole genome shotgun (WGS) entry which is preliminary data.</text>
</comment>
<dbReference type="AlphaFoldDB" id="A0A7J7J1C3"/>
<evidence type="ECO:0000313" key="2">
    <source>
        <dbReference type="Proteomes" id="UP000593567"/>
    </source>
</evidence>
<evidence type="ECO:0000313" key="1">
    <source>
        <dbReference type="EMBL" id="KAF6019982.1"/>
    </source>
</evidence>
<protein>
    <submittedName>
        <fullName evidence="1">Uncharacterized protein</fullName>
    </submittedName>
</protein>
<reference evidence="1" key="1">
    <citation type="submission" date="2020-06" db="EMBL/GenBank/DDBJ databases">
        <title>Draft genome of Bugula neritina, a colonial animal packing powerful symbionts and potential medicines.</title>
        <authorList>
            <person name="Rayko M."/>
        </authorList>
    </citation>
    <scope>NUCLEOTIDE SEQUENCE [LARGE SCALE GENOMIC DNA]</scope>
    <source>
        <strain evidence="1">Kwan_BN1</strain>
    </source>
</reference>
<sequence length="119" mass="13684">MLSPLSDLHSVCSSSTSLQFLVTTDLSCTNVLDHNSSIISIVQHYRSSTLEEFYVIKVIHFNSSTLQQFYTTRVLHYRSSTQQQLYMSTALRYRNSTYCRSSTLQQLRVLPHHSSSCLQ</sequence>
<gene>
    <name evidence="1" type="ORF">EB796_021724</name>
</gene>
<dbReference type="EMBL" id="VXIV02003202">
    <property type="protein sequence ID" value="KAF6019982.1"/>
    <property type="molecule type" value="Genomic_DNA"/>
</dbReference>
<organism evidence="1 2">
    <name type="scientific">Bugula neritina</name>
    <name type="common">Brown bryozoan</name>
    <name type="synonym">Sertularia neritina</name>
    <dbReference type="NCBI Taxonomy" id="10212"/>
    <lineage>
        <taxon>Eukaryota</taxon>
        <taxon>Metazoa</taxon>
        <taxon>Spiralia</taxon>
        <taxon>Lophotrochozoa</taxon>
        <taxon>Bryozoa</taxon>
        <taxon>Gymnolaemata</taxon>
        <taxon>Cheilostomatida</taxon>
        <taxon>Flustrina</taxon>
        <taxon>Buguloidea</taxon>
        <taxon>Bugulidae</taxon>
        <taxon>Bugula</taxon>
    </lineage>
</organism>
<accession>A0A7J7J1C3</accession>